<sequence length="197" mass="22135">MTVISLRRPHHHDPPTTQSPRQHRAVSLHQQPQSQQPASPRCATSQPSSVSHSQYRDTLPDPAHRAYPHNTMPSADAEATEGSSGTEQNLQRPRIPHARRSNSANFSRRPSSIQQQSHRSDDEDDRPLVIKKSLKPPLLRSQSEYASPHRSPDEDINHEEQETYWGARHGFEDHYQSEDIISQLANVSSSLGLAVGL</sequence>
<dbReference type="OrthoDB" id="3559809at2759"/>
<feature type="compositionally biased region" description="Basic and acidic residues" evidence="1">
    <location>
        <begin position="54"/>
        <end position="64"/>
    </location>
</feature>
<name>A0A420YC42_9PEZI</name>
<feature type="compositionally biased region" description="Low complexity" evidence="1">
    <location>
        <begin position="30"/>
        <end position="40"/>
    </location>
</feature>
<proteinExistence type="predicted"/>
<feature type="compositionally biased region" description="Low complexity" evidence="1">
    <location>
        <begin position="101"/>
        <end position="112"/>
    </location>
</feature>
<keyword evidence="3" id="KW-1185">Reference proteome</keyword>
<dbReference type="AlphaFoldDB" id="A0A420YC42"/>
<comment type="caution">
    <text evidence="2">The sequence shown here is derived from an EMBL/GenBank/DDBJ whole genome shotgun (WGS) entry which is preliminary data.</text>
</comment>
<accession>A0A420YC42</accession>
<evidence type="ECO:0000256" key="1">
    <source>
        <dbReference type="SAM" id="MobiDB-lite"/>
    </source>
</evidence>
<organism evidence="2 3">
    <name type="scientific">Coniochaeta pulveracea</name>
    <dbReference type="NCBI Taxonomy" id="177199"/>
    <lineage>
        <taxon>Eukaryota</taxon>
        <taxon>Fungi</taxon>
        <taxon>Dikarya</taxon>
        <taxon>Ascomycota</taxon>
        <taxon>Pezizomycotina</taxon>
        <taxon>Sordariomycetes</taxon>
        <taxon>Sordariomycetidae</taxon>
        <taxon>Coniochaetales</taxon>
        <taxon>Coniochaetaceae</taxon>
        <taxon>Coniochaeta</taxon>
    </lineage>
</organism>
<dbReference type="EMBL" id="QVQW01000021">
    <property type="protein sequence ID" value="RKU45478.1"/>
    <property type="molecule type" value="Genomic_DNA"/>
</dbReference>
<reference evidence="2 3" key="1">
    <citation type="submission" date="2018-08" db="EMBL/GenBank/DDBJ databases">
        <title>Draft genome of the lignicolous fungus Coniochaeta pulveracea.</title>
        <authorList>
            <person name="Borstlap C.J."/>
            <person name="De Witt R.N."/>
            <person name="Botha A."/>
            <person name="Volschenk H."/>
        </authorList>
    </citation>
    <scope>NUCLEOTIDE SEQUENCE [LARGE SCALE GENOMIC DNA]</scope>
    <source>
        <strain evidence="2 3">CAB683</strain>
    </source>
</reference>
<gene>
    <name evidence="2" type="ORF">DL546_008150</name>
</gene>
<protein>
    <submittedName>
        <fullName evidence="2">Uncharacterized protein</fullName>
    </submittedName>
</protein>
<evidence type="ECO:0000313" key="3">
    <source>
        <dbReference type="Proteomes" id="UP000275385"/>
    </source>
</evidence>
<feature type="region of interest" description="Disordered" evidence="1">
    <location>
        <begin position="1"/>
        <end position="157"/>
    </location>
</feature>
<evidence type="ECO:0000313" key="2">
    <source>
        <dbReference type="EMBL" id="RKU45478.1"/>
    </source>
</evidence>
<dbReference type="Proteomes" id="UP000275385">
    <property type="component" value="Unassembled WGS sequence"/>
</dbReference>
<feature type="compositionally biased region" description="Polar residues" evidence="1">
    <location>
        <begin position="42"/>
        <end position="53"/>
    </location>
</feature>
<feature type="compositionally biased region" description="Polar residues" evidence="1">
    <location>
        <begin position="81"/>
        <end position="91"/>
    </location>
</feature>